<evidence type="ECO:0000313" key="2">
    <source>
        <dbReference type="Proteomes" id="UP001202328"/>
    </source>
</evidence>
<dbReference type="EMBL" id="JAJJMB010011049">
    <property type="protein sequence ID" value="KAI3904915.1"/>
    <property type="molecule type" value="Genomic_DNA"/>
</dbReference>
<gene>
    <name evidence="1" type="ORF">MKW98_007618</name>
</gene>
<reference evidence="1" key="1">
    <citation type="submission" date="2022-04" db="EMBL/GenBank/DDBJ databases">
        <title>A functionally conserved STORR gene fusion in Papaver species that diverged 16.8 million years ago.</title>
        <authorList>
            <person name="Catania T."/>
        </authorList>
    </citation>
    <scope>NUCLEOTIDE SEQUENCE</scope>
    <source>
        <strain evidence="1">S-188037</strain>
    </source>
</reference>
<dbReference type="AlphaFoldDB" id="A0AAD4XD17"/>
<protein>
    <submittedName>
        <fullName evidence="1">Uncharacterized protein</fullName>
    </submittedName>
</protein>
<evidence type="ECO:0000313" key="1">
    <source>
        <dbReference type="EMBL" id="KAI3904915.1"/>
    </source>
</evidence>
<accession>A0AAD4XD17</accession>
<dbReference type="Proteomes" id="UP001202328">
    <property type="component" value="Unassembled WGS sequence"/>
</dbReference>
<sequence>MEDIIDGVTNLNIIDSHKKNRIEVSNSKKKPCSSMVILPRIHWWRPQRSRMAQSVVSSRMPHSLLSTSLLTHLRHICCWHTENHVQRSVAPSARRPAMPNAELTIGNFSATKVLTNIGLFEVDEIRERQGETSKNGYTAYEDALLNIQCQKNTGRDSSSIHTAPFISDTIRF</sequence>
<comment type="caution">
    <text evidence="1">The sequence shown here is derived from an EMBL/GenBank/DDBJ whole genome shotgun (WGS) entry which is preliminary data.</text>
</comment>
<organism evidence="1 2">
    <name type="scientific">Papaver atlanticum</name>
    <dbReference type="NCBI Taxonomy" id="357466"/>
    <lineage>
        <taxon>Eukaryota</taxon>
        <taxon>Viridiplantae</taxon>
        <taxon>Streptophyta</taxon>
        <taxon>Embryophyta</taxon>
        <taxon>Tracheophyta</taxon>
        <taxon>Spermatophyta</taxon>
        <taxon>Magnoliopsida</taxon>
        <taxon>Ranunculales</taxon>
        <taxon>Papaveraceae</taxon>
        <taxon>Papaveroideae</taxon>
        <taxon>Papaver</taxon>
    </lineage>
</organism>
<proteinExistence type="predicted"/>
<name>A0AAD4XD17_9MAGN</name>
<keyword evidence="2" id="KW-1185">Reference proteome</keyword>